<feature type="signal peptide" evidence="1">
    <location>
        <begin position="1"/>
        <end position="19"/>
    </location>
</feature>
<dbReference type="OrthoDB" id="6332024at2"/>
<keyword evidence="3" id="KW-1185">Reference proteome</keyword>
<dbReference type="RefSeq" id="WP_008482851.1">
    <property type="nucleotide sequence ID" value="NZ_AMRI01000003.1"/>
</dbReference>
<reference evidence="2 3" key="1">
    <citation type="journal article" date="2012" name="J. Bacteriol.">
        <title>Genome Sequence of Gallaecimonas xiamenensis Type Strain 3-C-1.</title>
        <authorList>
            <person name="Lai Q."/>
            <person name="Wang L."/>
            <person name="Wang W."/>
            <person name="Shao Z."/>
        </authorList>
    </citation>
    <scope>NUCLEOTIDE SEQUENCE [LARGE SCALE GENOMIC DNA]</scope>
    <source>
        <strain evidence="2 3">3-C-1</strain>
    </source>
</reference>
<dbReference type="AlphaFoldDB" id="K2K2V9"/>
<feature type="chain" id="PRO_5003859664" evidence="1">
    <location>
        <begin position="20"/>
        <end position="110"/>
    </location>
</feature>
<accession>K2K2V9</accession>
<evidence type="ECO:0000313" key="3">
    <source>
        <dbReference type="Proteomes" id="UP000006755"/>
    </source>
</evidence>
<sequence length="110" mass="12247">MKKSLFALFGMMLCGQVLADDVTYSNEEYCAIRYQVTQSHLAAYADKLGYAPSDKECRLLQIKDLNGDKAAWDFQGNRPYAGSVMRLPVAVVVKLRDMTPAQRAEALSAH</sequence>
<keyword evidence="1" id="KW-0732">Signal</keyword>
<protein>
    <submittedName>
        <fullName evidence="2">Uncharacterized protein</fullName>
    </submittedName>
</protein>
<comment type="caution">
    <text evidence="2">The sequence shown here is derived from an EMBL/GenBank/DDBJ whole genome shotgun (WGS) entry which is preliminary data.</text>
</comment>
<name>K2K2V9_9GAMM</name>
<evidence type="ECO:0000313" key="2">
    <source>
        <dbReference type="EMBL" id="EKE77164.1"/>
    </source>
</evidence>
<dbReference type="EMBL" id="AMRI01000003">
    <property type="protein sequence ID" value="EKE77164.1"/>
    <property type="molecule type" value="Genomic_DNA"/>
</dbReference>
<evidence type="ECO:0000256" key="1">
    <source>
        <dbReference type="SAM" id="SignalP"/>
    </source>
</evidence>
<proteinExistence type="predicted"/>
<dbReference type="Proteomes" id="UP000006755">
    <property type="component" value="Unassembled WGS sequence"/>
</dbReference>
<gene>
    <name evidence="2" type="ORF">B3C1_03125</name>
</gene>
<organism evidence="2 3">
    <name type="scientific">Gallaecimonas xiamenensis 3-C-1</name>
    <dbReference type="NCBI Taxonomy" id="745411"/>
    <lineage>
        <taxon>Bacteria</taxon>
        <taxon>Pseudomonadati</taxon>
        <taxon>Pseudomonadota</taxon>
        <taxon>Gammaproteobacteria</taxon>
        <taxon>Enterobacterales</taxon>
        <taxon>Gallaecimonadaceae</taxon>
        <taxon>Gallaecimonas</taxon>
    </lineage>
</organism>